<evidence type="ECO:0000256" key="1">
    <source>
        <dbReference type="SAM" id="Phobius"/>
    </source>
</evidence>
<reference evidence="2" key="1">
    <citation type="submission" date="2023-05" db="EMBL/GenBank/DDBJ databases">
        <authorList>
            <person name="Stuckert A."/>
        </authorList>
    </citation>
    <scope>NUCLEOTIDE SEQUENCE</scope>
</reference>
<gene>
    <name evidence="2" type="ORF">SPARVUS_LOCUS4837281</name>
</gene>
<keyword evidence="1" id="KW-0812">Transmembrane</keyword>
<organism evidence="2 3">
    <name type="scientific">Staurois parvus</name>
    <dbReference type="NCBI Taxonomy" id="386267"/>
    <lineage>
        <taxon>Eukaryota</taxon>
        <taxon>Metazoa</taxon>
        <taxon>Chordata</taxon>
        <taxon>Craniata</taxon>
        <taxon>Vertebrata</taxon>
        <taxon>Euteleostomi</taxon>
        <taxon>Amphibia</taxon>
        <taxon>Batrachia</taxon>
        <taxon>Anura</taxon>
        <taxon>Neobatrachia</taxon>
        <taxon>Ranoidea</taxon>
        <taxon>Ranidae</taxon>
        <taxon>Staurois</taxon>
    </lineage>
</organism>
<accession>A0ABN9CD78</accession>
<proteinExistence type="predicted"/>
<keyword evidence="1" id="KW-1133">Transmembrane helix</keyword>
<comment type="caution">
    <text evidence="2">The sequence shown here is derived from an EMBL/GenBank/DDBJ whole genome shotgun (WGS) entry which is preliminary data.</text>
</comment>
<keyword evidence="1" id="KW-0472">Membrane</keyword>
<dbReference type="Proteomes" id="UP001162483">
    <property type="component" value="Unassembled WGS sequence"/>
</dbReference>
<keyword evidence="3" id="KW-1185">Reference proteome</keyword>
<name>A0ABN9CD78_9NEOB</name>
<sequence length="120" mass="12730">MDSALVVGLACRVGCSTRADQRVLSALVVELTCRVGCSTRADQRVLSALVVELTCRVGCSTRADQRVLLAARSSQSAKPGADCRKVYIRHDQACALGLGVCFPMSLCTCILCFCFVADPA</sequence>
<dbReference type="EMBL" id="CATNWA010009438">
    <property type="protein sequence ID" value="CAI9558020.1"/>
    <property type="molecule type" value="Genomic_DNA"/>
</dbReference>
<evidence type="ECO:0000313" key="3">
    <source>
        <dbReference type="Proteomes" id="UP001162483"/>
    </source>
</evidence>
<feature type="transmembrane region" description="Helical" evidence="1">
    <location>
        <begin position="94"/>
        <end position="117"/>
    </location>
</feature>
<evidence type="ECO:0000313" key="2">
    <source>
        <dbReference type="EMBL" id="CAI9558020.1"/>
    </source>
</evidence>
<protein>
    <recommendedName>
        <fullName evidence="4">Secreted protein</fullName>
    </recommendedName>
</protein>
<evidence type="ECO:0008006" key="4">
    <source>
        <dbReference type="Google" id="ProtNLM"/>
    </source>
</evidence>